<gene>
    <name evidence="3" type="ORF">SAMN05421547_10752</name>
</gene>
<evidence type="ECO:0000313" key="3">
    <source>
        <dbReference type="EMBL" id="SDY69758.1"/>
    </source>
</evidence>
<accession>A0A1H3M0G9</accession>
<feature type="domain" description="DNA binding HTH" evidence="2">
    <location>
        <begin position="350"/>
        <end position="387"/>
    </location>
</feature>
<sequence length="396" mass="42441">MFALSPDAAQPCPADPRHAQIARARSLAFGEQALAGMPPATLPAPPAGIAPWLWRSWQRCLAAGRRPGERVVYEALGPHALRQARDGHEALLQAAHPVMTQLVGAVGTMRYFSLLTDAHGTVLDVQGPLDRSDIRVQAIARVGVDLSEQGVGTTAIGAALAEHGPVWLHRAEHFFEANRHYSCAGAPLYAPDGRCLGMLDITGVDVPERPELMHLALRCARAIEDRLLRALPHALLLHLNWPGGPLGQEGEGLLAVDAEGHVAGSNTLARQLVPQPLAHPGQPLHCSELLAMPWTALVEHARQRPNEPLRLPLWSGLRLQALVQPGPQLRQLLPALGMAALATAAQPSPLRASEGVLIEQALQDAQGNVTRAARALGISRATMYRKLGARRPRATT</sequence>
<dbReference type="Gene3D" id="3.30.450.40">
    <property type="match status" value="1"/>
</dbReference>
<dbReference type="PRINTS" id="PR01590">
    <property type="entry name" value="HTHFIS"/>
</dbReference>
<protein>
    <submittedName>
        <fullName evidence="3">Regulatory protein, Fis family</fullName>
    </submittedName>
</protein>
<dbReference type="GeneID" id="94694119"/>
<organism evidence="3 4">
    <name type="scientific">Delftia lacustris</name>
    <dbReference type="NCBI Taxonomy" id="558537"/>
    <lineage>
        <taxon>Bacteria</taxon>
        <taxon>Pseudomonadati</taxon>
        <taxon>Pseudomonadota</taxon>
        <taxon>Betaproteobacteria</taxon>
        <taxon>Burkholderiales</taxon>
        <taxon>Comamonadaceae</taxon>
        <taxon>Delftia</taxon>
    </lineage>
</organism>
<dbReference type="Proteomes" id="UP000183417">
    <property type="component" value="Unassembled WGS sequence"/>
</dbReference>
<dbReference type="Pfam" id="PF02954">
    <property type="entry name" value="HTH_8"/>
    <property type="match status" value="1"/>
</dbReference>
<dbReference type="EMBL" id="FNPE01000007">
    <property type="protein sequence ID" value="SDY69758.1"/>
    <property type="molecule type" value="Genomic_DNA"/>
</dbReference>
<dbReference type="SUPFAM" id="SSF46689">
    <property type="entry name" value="Homeodomain-like"/>
    <property type="match status" value="1"/>
</dbReference>
<dbReference type="SUPFAM" id="SSF55781">
    <property type="entry name" value="GAF domain-like"/>
    <property type="match status" value="1"/>
</dbReference>
<evidence type="ECO:0000259" key="2">
    <source>
        <dbReference type="Pfam" id="PF02954"/>
    </source>
</evidence>
<name>A0A1H3M0G9_9BURK</name>
<dbReference type="InterPro" id="IPR003018">
    <property type="entry name" value="GAF"/>
</dbReference>
<dbReference type="InterPro" id="IPR009057">
    <property type="entry name" value="Homeodomain-like_sf"/>
</dbReference>
<dbReference type="GO" id="GO:0043565">
    <property type="term" value="F:sequence-specific DNA binding"/>
    <property type="evidence" value="ECO:0007669"/>
    <property type="project" value="InterPro"/>
</dbReference>
<dbReference type="AlphaFoldDB" id="A0A1H3M0G9"/>
<evidence type="ECO:0000313" key="4">
    <source>
        <dbReference type="Proteomes" id="UP000183417"/>
    </source>
</evidence>
<dbReference type="Gene3D" id="1.10.10.60">
    <property type="entry name" value="Homeodomain-like"/>
    <property type="match status" value="1"/>
</dbReference>
<reference evidence="3 4" key="1">
    <citation type="submission" date="2016-10" db="EMBL/GenBank/DDBJ databases">
        <authorList>
            <person name="de Groot N.N."/>
        </authorList>
    </citation>
    <scope>NUCLEOTIDE SEQUENCE [LARGE SCALE GENOMIC DNA]</scope>
    <source>
        <strain evidence="3 4">LMG 24775</strain>
    </source>
</reference>
<feature type="domain" description="GAF" evidence="1">
    <location>
        <begin position="92"/>
        <end position="220"/>
    </location>
</feature>
<dbReference type="RefSeq" id="WP_074921586.1">
    <property type="nucleotide sequence ID" value="NZ_CP141274.1"/>
</dbReference>
<dbReference type="Pfam" id="PF01590">
    <property type="entry name" value="GAF"/>
    <property type="match status" value="1"/>
</dbReference>
<proteinExistence type="predicted"/>
<dbReference type="InterPro" id="IPR002197">
    <property type="entry name" value="HTH_Fis"/>
</dbReference>
<dbReference type="InterPro" id="IPR029016">
    <property type="entry name" value="GAF-like_dom_sf"/>
</dbReference>
<evidence type="ECO:0000259" key="1">
    <source>
        <dbReference type="Pfam" id="PF01590"/>
    </source>
</evidence>